<feature type="domain" description="Zn(2)-C6 fungal-type" evidence="6">
    <location>
        <begin position="11"/>
        <end position="41"/>
    </location>
</feature>
<dbReference type="SUPFAM" id="SSF57701">
    <property type="entry name" value="Zn2/Cys6 DNA-binding domain"/>
    <property type="match status" value="1"/>
</dbReference>
<dbReference type="GO" id="GO:0006351">
    <property type="term" value="P:DNA-templated transcription"/>
    <property type="evidence" value="ECO:0007669"/>
    <property type="project" value="InterPro"/>
</dbReference>
<dbReference type="GO" id="GO:0005634">
    <property type="term" value="C:nucleus"/>
    <property type="evidence" value="ECO:0007669"/>
    <property type="project" value="UniProtKB-SubCell"/>
</dbReference>
<dbReference type="Pfam" id="PF04082">
    <property type="entry name" value="Fungal_trans"/>
    <property type="match status" value="1"/>
</dbReference>
<accession>A0A8H7WE56</accession>
<evidence type="ECO:0000256" key="2">
    <source>
        <dbReference type="ARBA" id="ARBA00022723"/>
    </source>
</evidence>
<dbReference type="InterPro" id="IPR050815">
    <property type="entry name" value="TF_fung"/>
</dbReference>
<dbReference type="InterPro" id="IPR036864">
    <property type="entry name" value="Zn2-C6_fun-type_DNA-bd_sf"/>
</dbReference>
<evidence type="ECO:0000256" key="4">
    <source>
        <dbReference type="ARBA" id="ARBA00023163"/>
    </source>
</evidence>
<dbReference type="GO" id="GO:0003677">
    <property type="term" value="F:DNA binding"/>
    <property type="evidence" value="ECO:0007669"/>
    <property type="project" value="InterPro"/>
</dbReference>
<dbReference type="PROSITE" id="PS50048">
    <property type="entry name" value="ZN2_CY6_FUNGAL_2"/>
    <property type="match status" value="1"/>
</dbReference>
<keyword evidence="3" id="KW-0805">Transcription regulation</keyword>
<name>A0A8H7WE56_9HELO</name>
<dbReference type="EMBL" id="JAFJYH010000037">
    <property type="protein sequence ID" value="KAG4423223.1"/>
    <property type="molecule type" value="Genomic_DNA"/>
</dbReference>
<evidence type="ECO:0000259" key="6">
    <source>
        <dbReference type="PROSITE" id="PS50048"/>
    </source>
</evidence>
<dbReference type="OrthoDB" id="3862662at2759"/>
<dbReference type="SMART" id="SM00066">
    <property type="entry name" value="GAL4"/>
    <property type="match status" value="1"/>
</dbReference>
<evidence type="ECO:0000313" key="7">
    <source>
        <dbReference type="EMBL" id="KAG4423223.1"/>
    </source>
</evidence>
<dbReference type="InterPro" id="IPR007219">
    <property type="entry name" value="XnlR_reg_dom"/>
</dbReference>
<dbReference type="GO" id="GO:0000981">
    <property type="term" value="F:DNA-binding transcription factor activity, RNA polymerase II-specific"/>
    <property type="evidence" value="ECO:0007669"/>
    <property type="project" value="InterPro"/>
</dbReference>
<dbReference type="PANTHER" id="PTHR47338">
    <property type="entry name" value="ZN(II)2CYS6 TRANSCRIPTION FACTOR (EUROFUNG)-RELATED"/>
    <property type="match status" value="1"/>
</dbReference>
<evidence type="ECO:0000256" key="1">
    <source>
        <dbReference type="ARBA" id="ARBA00004123"/>
    </source>
</evidence>
<dbReference type="Gene3D" id="4.10.240.10">
    <property type="entry name" value="Zn(2)-C6 fungal-type DNA-binding domain"/>
    <property type="match status" value="1"/>
</dbReference>
<keyword evidence="4" id="KW-0804">Transcription</keyword>
<comment type="caution">
    <text evidence="7">The sequence shown here is derived from an EMBL/GenBank/DDBJ whole genome shotgun (WGS) entry which is preliminary data.</text>
</comment>
<organism evidence="7 8">
    <name type="scientific">Cadophora malorum</name>
    <dbReference type="NCBI Taxonomy" id="108018"/>
    <lineage>
        <taxon>Eukaryota</taxon>
        <taxon>Fungi</taxon>
        <taxon>Dikarya</taxon>
        <taxon>Ascomycota</taxon>
        <taxon>Pezizomycotina</taxon>
        <taxon>Leotiomycetes</taxon>
        <taxon>Helotiales</taxon>
        <taxon>Ploettnerulaceae</taxon>
        <taxon>Cadophora</taxon>
    </lineage>
</organism>
<evidence type="ECO:0000256" key="5">
    <source>
        <dbReference type="ARBA" id="ARBA00023242"/>
    </source>
</evidence>
<protein>
    <recommendedName>
        <fullName evidence="6">Zn(2)-C6 fungal-type domain-containing protein</fullName>
    </recommendedName>
</protein>
<comment type="subcellular location">
    <subcellularLocation>
        <location evidence="1">Nucleus</location>
    </subcellularLocation>
</comment>
<dbReference type="PROSITE" id="PS00463">
    <property type="entry name" value="ZN2_CY6_FUNGAL_1"/>
    <property type="match status" value="1"/>
</dbReference>
<dbReference type="PANTHER" id="PTHR47338:SF20">
    <property type="entry name" value="ZN(II)2CYS6 TRANSCRIPTION FACTOR (EUROFUNG)"/>
    <property type="match status" value="1"/>
</dbReference>
<evidence type="ECO:0000256" key="3">
    <source>
        <dbReference type="ARBA" id="ARBA00023015"/>
    </source>
</evidence>
<gene>
    <name evidence="7" type="ORF">IFR04_003589</name>
</gene>
<dbReference type="CDD" id="cd00067">
    <property type="entry name" value="GAL4"/>
    <property type="match status" value="1"/>
</dbReference>
<dbReference type="Pfam" id="PF00172">
    <property type="entry name" value="Zn_clus"/>
    <property type="match status" value="1"/>
</dbReference>
<keyword evidence="5" id="KW-0539">Nucleus</keyword>
<dbReference type="GO" id="GO:0008270">
    <property type="term" value="F:zinc ion binding"/>
    <property type="evidence" value="ECO:0007669"/>
    <property type="project" value="InterPro"/>
</dbReference>
<dbReference type="CDD" id="cd12148">
    <property type="entry name" value="fungal_TF_MHR"/>
    <property type="match status" value="1"/>
</dbReference>
<dbReference type="InterPro" id="IPR001138">
    <property type="entry name" value="Zn2Cys6_DnaBD"/>
</dbReference>
<reference evidence="7" key="1">
    <citation type="submission" date="2021-02" db="EMBL/GenBank/DDBJ databases">
        <title>Genome sequence Cadophora malorum strain M34.</title>
        <authorList>
            <person name="Stefanovic E."/>
            <person name="Vu D."/>
            <person name="Scully C."/>
            <person name="Dijksterhuis J."/>
            <person name="Roader J."/>
            <person name="Houbraken J."/>
        </authorList>
    </citation>
    <scope>NUCLEOTIDE SEQUENCE</scope>
    <source>
        <strain evidence="7">M34</strain>
    </source>
</reference>
<proteinExistence type="predicted"/>
<evidence type="ECO:0000313" key="8">
    <source>
        <dbReference type="Proteomes" id="UP000664132"/>
    </source>
</evidence>
<keyword evidence="2" id="KW-0479">Metal-binding</keyword>
<sequence>MMGEGAIAAQVCWNCKNGKRKCSKDLPACARCAKLLLKCDYEYSASDMNPPKTVQSPASSVEGSNLPQLQTTAKLMYALSDGCPRSMKIEASIPTQVLNIIISNGDGVPSVTSTYFRTIDVWLPVIDADTCVKRLETITQDNNVELSSLLLAMFLVTRPPGNNSSMREMQTPLYFETKTLYSFIVSSGRSTIEVIQAGLLISLYEVGHGMTEAAQVTIAVCSRMAMKMKAVQYRNSSRDIQNTEFGRLWWGIVTLDRYLNQDLSPDEIHLLVGSWSDGVPAMELPVDEEAQSGLPPPISMRTTSGISASHQPTTRLGPFCRAAEAGHLLGQVLDLIAQSSYSREMDFEKARALDHAMQSFAMVLVQQAINGWEECCAAIGLCLSAMVLLHEKTWNLINDSPAYDTRKEAAGMALASAIRMTIDISRRFHMDLAFIDLPALPLPATYAVYRSTLLYIQFSGDDFQSPEWSSNMDSLKSTLGHFGKRWNVGKHYLDLIDIAISNEAHARARSGGRVADGQMQIMKMEMGD</sequence>
<dbReference type="AlphaFoldDB" id="A0A8H7WE56"/>
<keyword evidence="8" id="KW-1185">Reference proteome</keyword>
<dbReference type="Proteomes" id="UP000664132">
    <property type="component" value="Unassembled WGS sequence"/>
</dbReference>